<feature type="transmembrane region" description="Helical" evidence="1">
    <location>
        <begin position="182"/>
        <end position="200"/>
    </location>
</feature>
<gene>
    <name evidence="3" type="ORF">OG563_39330</name>
</gene>
<feature type="transmembrane region" description="Helical" evidence="1">
    <location>
        <begin position="126"/>
        <end position="147"/>
    </location>
</feature>
<evidence type="ECO:0000313" key="3">
    <source>
        <dbReference type="EMBL" id="WUV45119.1"/>
    </source>
</evidence>
<dbReference type="EMBL" id="CP109441">
    <property type="protein sequence ID" value="WUV45119.1"/>
    <property type="molecule type" value="Genomic_DNA"/>
</dbReference>
<accession>A0ABZ1YPF6</accession>
<evidence type="ECO:0000256" key="1">
    <source>
        <dbReference type="SAM" id="Phobius"/>
    </source>
</evidence>
<feature type="transmembrane region" description="Helical" evidence="1">
    <location>
        <begin position="154"/>
        <end position="176"/>
    </location>
</feature>
<dbReference type="Pfam" id="PF01569">
    <property type="entry name" value="PAP2"/>
    <property type="match status" value="1"/>
</dbReference>
<dbReference type="RefSeq" id="WP_327098330.1">
    <property type="nucleotide sequence ID" value="NZ_CP109149.1"/>
</dbReference>
<evidence type="ECO:0000259" key="2">
    <source>
        <dbReference type="Pfam" id="PF01569"/>
    </source>
</evidence>
<evidence type="ECO:0000313" key="4">
    <source>
        <dbReference type="Proteomes" id="UP001432062"/>
    </source>
</evidence>
<feature type="transmembrane region" description="Helical" evidence="1">
    <location>
        <begin position="96"/>
        <end position="114"/>
    </location>
</feature>
<name>A0ABZ1YPF6_9NOCA</name>
<feature type="transmembrane region" description="Helical" evidence="1">
    <location>
        <begin position="12"/>
        <end position="36"/>
    </location>
</feature>
<dbReference type="Proteomes" id="UP001432062">
    <property type="component" value="Chromosome"/>
</dbReference>
<reference evidence="3" key="1">
    <citation type="submission" date="2022-10" db="EMBL/GenBank/DDBJ databases">
        <title>The complete genomes of actinobacterial strains from the NBC collection.</title>
        <authorList>
            <person name="Joergensen T.S."/>
            <person name="Alvarez Arevalo M."/>
            <person name="Sterndorff E.B."/>
            <person name="Faurdal D."/>
            <person name="Vuksanovic O."/>
            <person name="Mourched A.-S."/>
            <person name="Charusanti P."/>
            <person name="Shaw S."/>
            <person name="Blin K."/>
            <person name="Weber T."/>
        </authorList>
    </citation>
    <scope>NUCLEOTIDE SEQUENCE</scope>
    <source>
        <strain evidence="3">NBC_01482</strain>
    </source>
</reference>
<keyword evidence="1" id="KW-0812">Transmembrane</keyword>
<dbReference type="Gene3D" id="1.20.144.10">
    <property type="entry name" value="Phosphatidic acid phosphatase type 2/haloperoxidase"/>
    <property type="match status" value="1"/>
</dbReference>
<keyword evidence="4" id="KW-1185">Reference proteome</keyword>
<feature type="transmembrane region" description="Helical" evidence="1">
    <location>
        <begin position="67"/>
        <end position="89"/>
    </location>
</feature>
<proteinExistence type="predicted"/>
<keyword evidence="1" id="KW-1133">Transmembrane helix</keyword>
<feature type="domain" description="Phosphatidic acid phosphatase type 2/haloperoxidase" evidence="2">
    <location>
        <begin position="126"/>
        <end position="201"/>
    </location>
</feature>
<keyword evidence="1" id="KW-0472">Membrane</keyword>
<dbReference type="SUPFAM" id="SSF48317">
    <property type="entry name" value="Acid phosphatase/Vanadium-dependent haloperoxidase"/>
    <property type="match status" value="1"/>
</dbReference>
<protein>
    <submittedName>
        <fullName evidence="3">Phosphatase PAP2 family protein</fullName>
    </submittedName>
</protein>
<organism evidence="3 4">
    <name type="scientific">Nocardia vinacea</name>
    <dbReference type="NCBI Taxonomy" id="96468"/>
    <lineage>
        <taxon>Bacteria</taxon>
        <taxon>Bacillati</taxon>
        <taxon>Actinomycetota</taxon>
        <taxon>Actinomycetes</taxon>
        <taxon>Mycobacteriales</taxon>
        <taxon>Nocardiaceae</taxon>
        <taxon>Nocardia</taxon>
    </lineage>
</organism>
<dbReference type="InterPro" id="IPR036938">
    <property type="entry name" value="PAP2/HPO_sf"/>
</dbReference>
<sequence length="212" mass="22685">MIVKWEAWLARIRANLVALCAVLVGLGIAVTLPLTFPGDGAASDLDRELAQPIHAALDDHPGGYEALVIPSNGYILIPLLLAAAAWFGYRGQWRRAVAMVVIPEVVVGINSWVLKPLWDRPLHDYLAYPSGHTVHLVAIATTFVVLTDSTRARVGTIVIATVALVCAAVGMIGLGYHLPTDIVGGAAVAIALVVVCWKLTKRFLAEQPRIDS</sequence>
<dbReference type="InterPro" id="IPR000326">
    <property type="entry name" value="PAP2/HPO"/>
</dbReference>